<proteinExistence type="predicted"/>
<sequence>MANYQETARFEHGFWLQVLGDHARFIHDSLAPKEKEYINTANTFKKEWDQLLERSKQNPDISLSRQAEEVSLRFRKFKLELIKCHLTGDISIGLGPTFLNHMVNELEEYLRVLKYLTKGEKPPIFHELHHHLLWLLDAAGHAGAISDNMDRIEKQIKKQSDEFTTDFEAFYLKAVEMAGFLRTEVNHFPALERFNDDVKLEMKLFMGFLDEIEEMELSKTAIGTFAALMADHMLREECYYLTKLAEATSQQGPACDPTKPRI</sequence>
<evidence type="ECO:0008006" key="3">
    <source>
        <dbReference type="Google" id="ProtNLM"/>
    </source>
</evidence>
<dbReference type="SUPFAM" id="SSF158430">
    <property type="entry name" value="Bacillus cereus metalloprotein-like"/>
    <property type="match status" value="2"/>
</dbReference>
<dbReference type="eggNOG" id="ENOG502Z7YK">
    <property type="taxonomic scope" value="Bacteria"/>
</dbReference>
<protein>
    <recommendedName>
        <fullName evidence="3">DUF2935 domain-containing protein</fullName>
    </recommendedName>
</protein>
<dbReference type="InterPro" id="IPR021328">
    <property type="entry name" value="CotB-like"/>
</dbReference>
<evidence type="ECO:0000313" key="2">
    <source>
        <dbReference type="Proteomes" id="UP000050398"/>
    </source>
</evidence>
<dbReference type="PATRIC" id="fig|218284.4.peg.2884"/>
<comment type="caution">
    <text evidence="1">The sequence shown here is derived from an EMBL/GenBank/DDBJ whole genome shotgun (WGS) entry which is preliminary data.</text>
</comment>
<dbReference type="AlphaFoldDB" id="A0A0P6WRU6"/>
<gene>
    <name evidence="1" type="ORF">AM506_06925</name>
</gene>
<dbReference type="Pfam" id="PF11155">
    <property type="entry name" value="DUF2935"/>
    <property type="match status" value="2"/>
</dbReference>
<dbReference type="Proteomes" id="UP000050398">
    <property type="component" value="Unassembled WGS sequence"/>
</dbReference>
<dbReference type="OrthoDB" id="1633927at2"/>
<reference evidence="1 2" key="1">
    <citation type="submission" date="2015-08" db="EMBL/GenBank/DDBJ databases">
        <title>Draft Genome Sequence of Bacillus vietnamensis UCD-SED5.</title>
        <authorList>
            <person name="Lee R.D."/>
            <person name="Jospin G."/>
            <person name="Lang J.M."/>
            <person name="Coil D.A."/>
            <person name="Eisen J.A."/>
        </authorList>
    </citation>
    <scope>NUCLEOTIDE SEQUENCE [LARGE SCALE GENOMIC DNA]</scope>
    <source>
        <strain evidence="1 2">UCD-SED5</strain>
    </source>
</reference>
<accession>A0A0P6WRU6</accession>
<name>A0A0P6WRU6_9BACI</name>
<dbReference type="RefSeq" id="WP_060671758.1">
    <property type="nucleotide sequence ID" value="NZ_LIXZ01000004.1"/>
</dbReference>
<dbReference type="EMBL" id="LIXZ01000004">
    <property type="protein sequence ID" value="KPL60335.1"/>
    <property type="molecule type" value="Genomic_DNA"/>
</dbReference>
<dbReference type="Gene3D" id="1.20.1260.120">
    <property type="entry name" value="Protein of unknown function DUF2935"/>
    <property type="match status" value="1"/>
</dbReference>
<evidence type="ECO:0000313" key="1">
    <source>
        <dbReference type="EMBL" id="KPL60335.1"/>
    </source>
</evidence>
<organism evidence="1 2">
    <name type="scientific">Rossellomorea vietnamensis</name>
    <dbReference type="NCBI Taxonomy" id="218284"/>
    <lineage>
        <taxon>Bacteria</taxon>
        <taxon>Bacillati</taxon>
        <taxon>Bacillota</taxon>
        <taxon>Bacilli</taxon>
        <taxon>Bacillales</taxon>
        <taxon>Bacillaceae</taxon>
        <taxon>Rossellomorea</taxon>
    </lineage>
</organism>